<comment type="caution">
    <text evidence="5">The sequence shown here is derived from an EMBL/GenBank/DDBJ whole genome shotgun (WGS) entry which is preliminary data.</text>
</comment>
<evidence type="ECO:0000256" key="1">
    <source>
        <dbReference type="ARBA" id="ARBA00004604"/>
    </source>
</evidence>
<feature type="region of interest" description="Disordered" evidence="4">
    <location>
        <begin position="311"/>
        <end position="341"/>
    </location>
</feature>
<feature type="compositionally biased region" description="Basic and acidic residues" evidence="4">
    <location>
        <begin position="492"/>
        <end position="516"/>
    </location>
</feature>
<feature type="compositionally biased region" description="Basic and acidic residues" evidence="4">
    <location>
        <begin position="324"/>
        <end position="341"/>
    </location>
</feature>
<dbReference type="Proteomes" id="UP001308179">
    <property type="component" value="Unassembled WGS sequence"/>
</dbReference>
<evidence type="ECO:0000313" key="6">
    <source>
        <dbReference type="Proteomes" id="UP001308179"/>
    </source>
</evidence>
<feature type="compositionally biased region" description="Acidic residues" evidence="4">
    <location>
        <begin position="91"/>
        <end position="104"/>
    </location>
</feature>
<dbReference type="InterPro" id="IPR006709">
    <property type="entry name" value="SSU_processome_Utp14"/>
</dbReference>
<dbReference type="EMBL" id="JAVRRR010000646">
    <property type="protein sequence ID" value="KAK5141108.1"/>
    <property type="molecule type" value="Genomic_DNA"/>
</dbReference>
<feature type="region of interest" description="Disordered" evidence="4">
    <location>
        <begin position="465"/>
        <end position="519"/>
    </location>
</feature>
<feature type="compositionally biased region" description="Basic and acidic residues" evidence="4">
    <location>
        <begin position="722"/>
        <end position="735"/>
    </location>
</feature>
<dbReference type="Pfam" id="PF04615">
    <property type="entry name" value="Utp14"/>
    <property type="match status" value="1"/>
</dbReference>
<dbReference type="PANTHER" id="PTHR14150:SF12">
    <property type="entry name" value="U3 SMALL NUCLEOLAR RNA-ASSOCIATED PROTEIN 14 HOMOLOG A"/>
    <property type="match status" value="1"/>
</dbReference>
<keyword evidence="2" id="KW-0597">Phosphoprotein</keyword>
<dbReference type="PANTHER" id="PTHR14150">
    <property type="entry name" value="U3 SMALL NUCLEOLAR RNA-ASSOCIATED PROTEIN 14"/>
    <property type="match status" value="1"/>
</dbReference>
<feature type="compositionally biased region" description="Acidic residues" evidence="4">
    <location>
        <begin position="66"/>
        <end position="75"/>
    </location>
</feature>
<reference evidence="5 6" key="1">
    <citation type="submission" date="2023-08" db="EMBL/GenBank/DDBJ databases">
        <title>Black Yeasts Isolated from many extreme environments.</title>
        <authorList>
            <person name="Coleine C."/>
            <person name="Stajich J.E."/>
            <person name="Selbmann L."/>
        </authorList>
    </citation>
    <scope>NUCLEOTIDE SEQUENCE [LARGE SCALE GENOMIC DNA]</scope>
    <source>
        <strain evidence="5 6">CCFEE 5386</strain>
    </source>
</reference>
<name>A0ABR0KZH2_9PEZI</name>
<feature type="compositionally biased region" description="Acidic residues" evidence="4">
    <location>
        <begin position="199"/>
        <end position="216"/>
    </location>
</feature>
<feature type="compositionally biased region" description="Basic and acidic residues" evidence="4">
    <location>
        <begin position="249"/>
        <end position="267"/>
    </location>
</feature>
<feature type="compositionally biased region" description="Acidic residues" evidence="4">
    <location>
        <begin position="114"/>
        <end position="134"/>
    </location>
</feature>
<feature type="region of interest" description="Disordered" evidence="4">
    <location>
        <begin position="710"/>
        <end position="735"/>
    </location>
</feature>
<keyword evidence="6" id="KW-1185">Reference proteome</keyword>
<protein>
    <recommendedName>
        <fullName evidence="7">U3 small nucleolar RNA-associated protein 14</fullName>
    </recommendedName>
</protein>
<evidence type="ECO:0000313" key="5">
    <source>
        <dbReference type="EMBL" id="KAK5141108.1"/>
    </source>
</evidence>
<feature type="region of interest" description="Disordered" evidence="4">
    <location>
        <begin position="548"/>
        <end position="583"/>
    </location>
</feature>
<gene>
    <name evidence="5" type="ORF">LTR32_006253</name>
</gene>
<sequence length="1002" mass="111423">MPPRIARSSVAIAAPKTAKNKSRKRNLDAYSIAGHQIKPIRTVAPHRLGESLDDGPRQKRRRTGSEDEDASEDDAEPRRTLPKSSGRGLGEDEDGVEEGEDSEGNEWRLGGLKEDDDDSDLDSDEAFGESDEDRFEGFTFRGSSTTGKGKLATKRKQRTKANDPGEDVNLDEAEEDQLEEEDEESDFGDDGVDLATMLDNEDEDEDEAEGAEEQAGDGDPGSDSGSDDDDILSAESGSESEDEDDGKTEEERIARMRDRVDAMDAQHRLSTNAIPDEDGLLPMDDLYADIMAGLDSAEKKQHIVASKLKKNRKVKTLSAPLPKRQQDRLDREVASQKAKEQLDRWNDTVKHNRRAEFLTFPLTDPSRQDPVGKDKFVTANAPQGDLEVSIQRIMEESGMVTKPGERAENEEDQLVKAEELGTNHLPVEEVMRRRAQLKMARELLFREEIKAKRVAKIKSKSYRRVHRRERERQAEKDRMLMDPEGLDDAMGGDERERSERKRAEMRMSTKHRDSKFGKSLHATNRTVWDEGARDGVNELARRQEDLRRRIAGQDVEEDEGSDVLSEPDSNGDVADDDDEDGRTRRQLVKLRYKGKGIGQKGLGGMKFMRAAEDRLRARNVEDIERLRKEMAVADGEDVAEDSEVEDGLGRAIFGPRARERTNAAPKKVEELEFEERLDDDAAGADVEGGVGVHVAEPSLGKQALKSILKKPNGMPPALAMGGDRRDPAVMKAAERSEAISVSPWVMGGDVKKAKRDQQNTRAVNGDAVLLAPLTAGESGMRPSGKAESKEERNRYPDATADEGGPAANDTSAGKIDGWQTVSQTVNHDDSDADEPETDPILSAQQQKSAYYRRAFAGSDVQVAFTAEKDADAAEEDEQEVSTHMPGWGSWAGEGLSKSIRKANKKAAHNPLYKTKLAGGVKMEDRKDANLRNVIVSEKSERKGKKYLAIVLPHEFERKEQYEGSLRVPVGPEWTTKEVFQRNTRPRVVVKQGVVKPMERPLM</sequence>
<evidence type="ECO:0000256" key="4">
    <source>
        <dbReference type="SAM" id="MobiDB-lite"/>
    </source>
</evidence>
<feature type="compositionally biased region" description="Basic and acidic residues" evidence="4">
    <location>
        <begin position="784"/>
        <end position="795"/>
    </location>
</feature>
<comment type="subcellular location">
    <subcellularLocation>
        <location evidence="1">Nucleus</location>
        <location evidence="1">Nucleolus</location>
    </subcellularLocation>
</comment>
<organism evidence="5 6">
    <name type="scientific">Rachicladosporium monterosium</name>
    <dbReference type="NCBI Taxonomy" id="1507873"/>
    <lineage>
        <taxon>Eukaryota</taxon>
        <taxon>Fungi</taxon>
        <taxon>Dikarya</taxon>
        <taxon>Ascomycota</taxon>
        <taxon>Pezizomycotina</taxon>
        <taxon>Dothideomycetes</taxon>
        <taxon>Dothideomycetidae</taxon>
        <taxon>Cladosporiales</taxon>
        <taxon>Cladosporiaceae</taxon>
        <taxon>Rachicladosporium</taxon>
    </lineage>
</organism>
<keyword evidence="3" id="KW-0539">Nucleus</keyword>
<feature type="compositionally biased region" description="Basic and acidic residues" evidence="4">
    <location>
        <begin position="47"/>
        <end position="57"/>
    </location>
</feature>
<evidence type="ECO:0000256" key="3">
    <source>
        <dbReference type="ARBA" id="ARBA00023242"/>
    </source>
</evidence>
<feature type="region of interest" description="Disordered" evidence="4">
    <location>
        <begin position="1"/>
        <end position="280"/>
    </location>
</feature>
<feature type="compositionally biased region" description="Basic and acidic residues" evidence="4">
    <location>
        <begin position="468"/>
        <end position="481"/>
    </location>
</feature>
<feature type="region of interest" description="Disordered" evidence="4">
    <location>
        <begin position="872"/>
        <end position="892"/>
    </location>
</feature>
<feature type="compositionally biased region" description="Acidic residues" evidence="4">
    <location>
        <begin position="225"/>
        <end position="248"/>
    </location>
</feature>
<accession>A0ABR0KZH2</accession>
<feature type="compositionally biased region" description="Acidic residues" evidence="4">
    <location>
        <begin position="164"/>
        <end position="192"/>
    </location>
</feature>
<proteinExistence type="predicted"/>
<evidence type="ECO:0000256" key="2">
    <source>
        <dbReference type="ARBA" id="ARBA00022553"/>
    </source>
</evidence>
<evidence type="ECO:0008006" key="7">
    <source>
        <dbReference type="Google" id="ProtNLM"/>
    </source>
</evidence>
<feature type="region of interest" description="Disordered" evidence="4">
    <location>
        <begin position="750"/>
        <end position="838"/>
    </location>
</feature>